<dbReference type="PROSITE" id="PS50110">
    <property type="entry name" value="RESPONSE_REGULATORY"/>
    <property type="match status" value="1"/>
</dbReference>
<dbReference type="EMBL" id="DSPX01000040">
    <property type="protein sequence ID" value="HGF99876.1"/>
    <property type="molecule type" value="Genomic_DNA"/>
</dbReference>
<dbReference type="SMART" id="SM00448">
    <property type="entry name" value="REC"/>
    <property type="match status" value="1"/>
</dbReference>
<dbReference type="GO" id="GO:0005886">
    <property type="term" value="C:plasma membrane"/>
    <property type="evidence" value="ECO:0007669"/>
    <property type="project" value="TreeGrafter"/>
</dbReference>
<dbReference type="GO" id="GO:1902201">
    <property type="term" value="P:negative regulation of bacterial-type flagellum-dependent cell motility"/>
    <property type="evidence" value="ECO:0007669"/>
    <property type="project" value="TreeGrafter"/>
</dbReference>
<accession>A0A7C3VI15</accession>
<dbReference type="Gene3D" id="3.40.50.2300">
    <property type="match status" value="1"/>
</dbReference>
<comment type="caution">
    <text evidence="4">The sequence shown here is derived from an EMBL/GenBank/DDBJ whole genome shotgun (WGS) entry which is preliminary data.</text>
</comment>
<feature type="domain" description="GGDEF" evidence="3">
    <location>
        <begin position="188"/>
        <end position="333"/>
    </location>
</feature>
<dbReference type="InterPro" id="IPR000160">
    <property type="entry name" value="GGDEF_dom"/>
</dbReference>
<dbReference type="GO" id="GO:0043709">
    <property type="term" value="P:cell adhesion involved in single-species biofilm formation"/>
    <property type="evidence" value="ECO:0007669"/>
    <property type="project" value="TreeGrafter"/>
</dbReference>
<evidence type="ECO:0000259" key="2">
    <source>
        <dbReference type="PROSITE" id="PS50110"/>
    </source>
</evidence>
<evidence type="ECO:0000256" key="1">
    <source>
        <dbReference type="PROSITE-ProRule" id="PRU00169"/>
    </source>
</evidence>
<dbReference type="AlphaFoldDB" id="A0A7C3VI15"/>
<dbReference type="Gene3D" id="3.30.70.270">
    <property type="match status" value="1"/>
</dbReference>
<organism evidence="4">
    <name type="scientific">Planktothricoides sp. SpSt-374</name>
    <dbReference type="NCBI Taxonomy" id="2282167"/>
    <lineage>
        <taxon>Bacteria</taxon>
        <taxon>Bacillati</taxon>
        <taxon>Cyanobacteriota</taxon>
        <taxon>Cyanophyceae</taxon>
        <taxon>Oscillatoriophycideae</taxon>
        <taxon>Oscillatoriales</taxon>
        <taxon>Oscillatoriaceae</taxon>
        <taxon>Planktothricoides</taxon>
    </lineage>
</organism>
<protein>
    <submittedName>
        <fullName evidence="4">Diguanylate cyclase</fullName>
    </submittedName>
</protein>
<dbReference type="GO" id="GO:0000160">
    <property type="term" value="P:phosphorelay signal transduction system"/>
    <property type="evidence" value="ECO:0007669"/>
    <property type="project" value="InterPro"/>
</dbReference>
<dbReference type="CDD" id="cd17574">
    <property type="entry name" value="REC_OmpR"/>
    <property type="match status" value="1"/>
</dbReference>
<dbReference type="SUPFAM" id="SSF55073">
    <property type="entry name" value="Nucleotide cyclase"/>
    <property type="match status" value="1"/>
</dbReference>
<dbReference type="Pfam" id="PF00072">
    <property type="entry name" value="Response_reg"/>
    <property type="match status" value="1"/>
</dbReference>
<dbReference type="GO" id="GO:0052621">
    <property type="term" value="F:diguanylate cyclase activity"/>
    <property type="evidence" value="ECO:0007669"/>
    <property type="project" value="TreeGrafter"/>
</dbReference>
<dbReference type="InterPro" id="IPR011006">
    <property type="entry name" value="CheY-like_superfamily"/>
</dbReference>
<name>A0A7C3VI15_9CYAN</name>
<dbReference type="InterPro" id="IPR043128">
    <property type="entry name" value="Rev_trsase/Diguanyl_cyclase"/>
</dbReference>
<evidence type="ECO:0000313" key="4">
    <source>
        <dbReference type="EMBL" id="HGF99876.1"/>
    </source>
</evidence>
<feature type="domain" description="Response regulatory" evidence="2">
    <location>
        <begin position="3"/>
        <end position="119"/>
    </location>
</feature>
<dbReference type="InterPro" id="IPR050469">
    <property type="entry name" value="Diguanylate_Cyclase"/>
</dbReference>
<evidence type="ECO:0000259" key="3">
    <source>
        <dbReference type="PROSITE" id="PS50887"/>
    </source>
</evidence>
<dbReference type="Pfam" id="PF00990">
    <property type="entry name" value="GGDEF"/>
    <property type="match status" value="1"/>
</dbReference>
<dbReference type="PROSITE" id="PS50887">
    <property type="entry name" value="GGDEF"/>
    <property type="match status" value="1"/>
</dbReference>
<keyword evidence="1" id="KW-0597">Phosphoprotein</keyword>
<dbReference type="PANTHER" id="PTHR45138">
    <property type="entry name" value="REGULATORY COMPONENTS OF SENSORY TRANSDUCTION SYSTEM"/>
    <property type="match status" value="1"/>
</dbReference>
<reference evidence="4" key="1">
    <citation type="journal article" date="2020" name="mSystems">
        <title>Genome- and Community-Level Interaction Insights into Carbon Utilization and Element Cycling Functions of Hydrothermarchaeota in Hydrothermal Sediment.</title>
        <authorList>
            <person name="Zhou Z."/>
            <person name="Liu Y."/>
            <person name="Xu W."/>
            <person name="Pan J."/>
            <person name="Luo Z.H."/>
            <person name="Li M."/>
        </authorList>
    </citation>
    <scope>NUCLEOTIDE SEQUENCE [LARGE SCALE GENOMIC DNA]</scope>
    <source>
        <strain evidence="4">SpSt-374</strain>
    </source>
</reference>
<dbReference type="NCBIfam" id="TIGR00254">
    <property type="entry name" value="GGDEF"/>
    <property type="match status" value="1"/>
</dbReference>
<dbReference type="CDD" id="cd01949">
    <property type="entry name" value="GGDEF"/>
    <property type="match status" value="1"/>
</dbReference>
<gene>
    <name evidence="4" type="ORF">ENR15_04210</name>
</gene>
<dbReference type="PANTHER" id="PTHR45138:SF9">
    <property type="entry name" value="DIGUANYLATE CYCLASE DGCM-RELATED"/>
    <property type="match status" value="1"/>
</dbReference>
<dbReference type="InterPro" id="IPR029787">
    <property type="entry name" value="Nucleotide_cyclase"/>
</dbReference>
<sequence length="334" mass="37895">MARILLIEDDLTTRLILKQALHNAGHEVIIAENGESGLEKAHQLHPDLIICDWMMPVMDGLEVCRQVKNHPKLATIFFILLTGREEIDDRVKGLDSGADEFLLKPIDINELKARVRAGLRSGKLMQDLWRSNQALEELNQQLLYRNQMLELMSLTDQLTGLLNRRALEQTLPSLMQEIRQQDSSSRYRYLGVFMIDVDKFKAVNDTYGHAVGDCVLKILASRLLSRAIPNSSLYRYGGEEIACLSPFINDKEAWKYGESMRLVIAKEPFDISPEMSLNVTISIGGVIWSADYLPSGTPTTSTLTYAHELLHQADIALYQAKRDGRNCLRITEFY</sequence>
<dbReference type="SUPFAM" id="SSF52172">
    <property type="entry name" value="CheY-like"/>
    <property type="match status" value="1"/>
</dbReference>
<proteinExistence type="predicted"/>
<dbReference type="SMART" id="SM00267">
    <property type="entry name" value="GGDEF"/>
    <property type="match status" value="1"/>
</dbReference>
<dbReference type="InterPro" id="IPR001789">
    <property type="entry name" value="Sig_transdc_resp-reg_receiver"/>
</dbReference>
<feature type="modified residue" description="4-aspartylphosphate" evidence="1">
    <location>
        <position position="52"/>
    </location>
</feature>